<name>A0A6A5GER1_CAERE</name>
<dbReference type="SUPFAM" id="SSF52047">
    <property type="entry name" value="RNI-like"/>
    <property type="match status" value="1"/>
</dbReference>
<gene>
    <name evidence="2" type="ORF">GCK72_019637</name>
</gene>
<sequence>MLSTLTDMPEDVIRVILRDSDFRSVHSLRKVCYYLRNCIDYIIPEADLNTLEIYGQPEKIYIFYEFGKDIETIEYQKHEKGCWVIQDDKEKFFEKERFIDVFLNDLTLILKFQSTKLKKFCLRLDDIGEEIKGEVVNNLSEMLKSRKNKLKIQELNFDSFDESNLLKVLLLSDCESLKTIEICATDPFSDPPEVLKIDKLETLEHWKNLKEIIIGKYVVERTIQDFSGYSRVFVNVQLITFVDLMNVKKTLSTSPNFEILNFHYCQFNDQRQFSIEFGPPWIGDQDPYVNCLKWFIRIPNALDVLEISHFSRKNIFRFKKIRAERVWWEATVQD</sequence>
<dbReference type="KEGG" id="crq:GCK72_019637"/>
<protein>
    <recommendedName>
        <fullName evidence="1">F-box domain-containing protein</fullName>
    </recommendedName>
</protein>
<evidence type="ECO:0000313" key="2">
    <source>
        <dbReference type="EMBL" id="KAF1753081.1"/>
    </source>
</evidence>
<evidence type="ECO:0000259" key="1">
    <source>
        <dbReference type="SMART" id="SM00256"/>
    </source>
</evidence>
<organism evidence="2 3">
    <name type="scientific">Caenorhabditis remanei</name>
    <name type="common">Caenorhabditis vulgaris</name>
    <dbReference type="NCBI Taxonomy" id="31234"/>
    <lineage>
        <taxon>Eukaryota</taxon>
        <taxon>Metazoa</taxon>
        <taxon>Ecdysozoa</taxon>
        <taxon>Nematoda</taxon>
        <taxon>Chromadorea</taxon>
        <taxon>Rhabditida</taxon>
        <taxon>Rhabditina</taxon>
        <taxon>Rhabditomorpha</taxon>
        <taxon>Rhabditoidea</taxon>
        <taxon>Rhabditidae</taxon>
        <taxon>Peloderinae</taxon>
        <taxon>Caenorhabditis</taxon>
    </lineage>
</organism>
<dbReference type="CTD" id="9839484"/>
<dbReference type="InterPro" id="IPR001810">
    <property type="entry name" value="F-box_dom"/>
</dbReference>
<dbReference type="PANTHER" id="PTHR23014:SF1">
    <property type="entry name" value="DUF38 DOMAIN-CONTAINING PROTEIN-RELATED"/>
    <property type="match status" value="1"/>
</dbReference>
<dbReference type="Pfam" id="PF01827">
    <property type="entry name" value="FTH"/>
    <property type="match status" value="1"/>
</dbReference>
<feature type="domain" description="F-box" evidence="1">
    <location>
        <begin position="8"/>
        <end position="48"/>
    </location>
</feature>
<accession>A0A6A5GER1</accession>
<dbReference type="AlphaFoldDB" id="A0A6A5GER1"/>
<comment type="caution">
    <text evidence="2">The sequence shown here is derived from an EMBL/GenBank/DDBJ whole genome shotgun (WGS) entry which is preliminary data.</text>
</comment>
<dbReference type="GeneID" id="9839484"/>
<dbReference type="RefSeq" id="XP_053582044.1">
    <property type="nucleotide sequence ID" value="XM_053733131.1"/>
</dbReference>
<dbReference type="PANTHER" id="PTHR23014">
    <property type="entry name" value="F-BOX A PROTEIN"/>
    <property type="match status" value="1"/>
</dbReference>
<proteinExistence type="predicted"/>
<dbReference type="InterPro" id="IPR002900">
    <property type="entry name" value="DUF38/FTH_CAE_spp"/>
</dbReference>
<dbReference type="EMBL" id="WUAV01000005">
    <property type="protein sequence ID" value="KAF1753081.1"/>
    <property type="molecule type" value="Genomic_DNA"/>
</dbReference>
<evidence type="ECO:0000313" key="3">
    <source>
        <dbReference type="Proteomes" id="UP000483820"/>
    </source>
</evidence>
<dbReference type="Pfam" id="PF00646">
    <property type="entry name" value="F-box"/>
    <property type="match status" value="1"/>
</dbReference>
<dbReference type="Proteomes" id="UP000483820">
    <property type="component" value="Chromosome V"/>
</dbReference>
<dbReference type="SMART" id="SM00256">
    <property type="entry name" value="FBOX"/>
    <property type="match status" value="1"/>
</dbReference>
<reference evidence="2 3" key="1">
    <citation type="submission" date="2019-12" db="EMBL/GenBank/DDBJ databases">
        <title>Chromosome-level assembly of the Caenorhabditis remanei genome.</title>
        <authorList>
            <person name="Teterina A.A."/>
            <person name="Willis J.H."/>
            <person name="Phillips P.C."/>
        </authorList>
    </citation>
    <scope>NUCLEOTIDE SEQUENCE [LARGE SCALE GENOMIC DNA]</scope>
    <source>
        <strain evidence="2 3">PX506</strain>
        <tissue evidence="2">Whole organism</tissue>
    </source>
</reference>